<proteinExistence type="predicted"/>
<organism evidence="2 3">
    <name type="scientific">Chelonia mydas</name>
    <name type="common">Green sea-turtle</name>
    <name type="synonym">Chelonia agassizi</name>
    <dbReference type="NCBI Taxonomy" id="8469"/>
    <lineage>
        <taxon>Eukaryota</taxon>
        <taxon>Metazoa</taxon>
        <taxon>Chordata</taxon>
        <taxon>Craniata</taxon>
        <taxon>Vertebrata</taxon>
        <taxon>Euteleostomi</taxon>
        <taxon>Archelosauria</taxon>
        <taxon>Testudinata</taxon>
        <taxon>Testudines</taxon>
        <taxon>Cryptodira</taxon>
        <taxon>Durocryptodira</taxon>
        <taxon>Americhelydia</taxon>
        <taxon>Chelonioidea</taxon>
        <taxon>Cheloniidae</taxon>
        <taxon>Chelonia</taxon>
    </lineage>
</organism>
<dbReference type="EMBL" id="KB519693">
    <property type="protein sequence ID" value="EMP38446.1"/>
    <property type="molecule type" value="Genomic_DNA"/>
</dbReference>
<dbReference type="AlphaFoldDB" id="M7BKN5"/>
<feature type="region of interest" description="Disordered" evidence="1">
    <location>
        <begin position="1"/>
        <end position="20"/>
    </location>
</feature>
<sequence length="111" mass="12255">MRINNQLQLSESQGRTAQSISHWSRFTVPGQLGLWEVAQTRPPLPAAPIGFGRRTQASGGRGNLGFLQIKETFAIGFNKSRIEPQGHDPAPIDFNRHFPTDVYEGLSVALN</sequence>
<protein>
    <submittedName>
        <fullName evidence="2">Uncharacterized protein</fullName>
    </submittedName>
</protein>
<dbReference type="Proteomes" id="UP000031443">
    <property type="component" value="Unassembled WGS sequence"/>
</dbReference>
<name>M7BKN5_CHEMY</name>
<reference evidence="3" key="1">
    <citation type="journal article" date="2013" name="Nat. Genet.">
        <title>The draft genomes of soft-shell turtle and green sea turtle yield insights into the development and evolution of the turtle-specific body plan.</title>
        <authorList>
            <person name="Wang Z."/>
            <person name="Pascual-Anaya J."/>
            <person name="Zadissa A."/>
            <person name="Li W."/>
            <person name="Niimura Y."/>
            <person name="Huang Z."/>
            <person name="Li C."/>
            <person name="White S."/>
            <person name="Xiong Z."/>
            <person name="Fang D."/>
            <person name="Wang B."/>
            <person name="Ming Y."/>
            <person name="Chen Y."/>
            <person name="Zheng Y."/>
            <person name="Kuraku S."/>
            <person name="Pignatelli M."/>
            <person name="Herrero J."/>
            <person name="Beal K."/>
            <person name="Nozawa M."/>
            <person name="Li Q."/>
            <person name="Wang J."/>
            <person name="Zhang H."/>
            <person name="Yu L."/>
            <person name="Shigenobu S."/>
            <person name="Wang J."/>
            <person name="Liu J."/>
            <person name="Flicek P."/>
            <person name="Searle S."/>
            <person name="Wang J."/>
            <person name="Kuratani S."/>
            <person name="Yin Y."/>
            <person name="Aken B."/>
            <person name="Zhang G."/>
            <person name="Irie N."/>
        </authorList>
    </citation>
    <scope>NUCLEOTIDE SEQUENCE [LARGE SCALE GENOMIC DNA]</scope>
</reference>
<evidence type="ECO:0000256" key="1">
    <source>
        <dbReference type="SAM" id="MobiDB-lite"/>
    </source>
</evidence>
<evidence type="ECO:0000313" key="3">
    <source>
        <dbReference type="Proteomes" id="UP000031443"/>
    </source>
</evidence>
<gene>
    <name evidence="2" type="ORF">UY3_04318</name>
</gene>
<evidence type="ECO:0000313" key="2">
    <source>
        <dbReference type="EMBL" id="EMP38446.1"/>
    </source>
</evidence>
<accession>M7BKN5</accession>
<keyword evidence="3" id="KW-1185">Reference proteome</keyword>